<organism evidence="13">
    <name type="scientific">Oppiella nova</name>
    <dbReference type="NCBI Taxonomy" id="334625"/>
    <lineage>
        <taxon>Eukaryota</taxon>
        <taxon>Metazoa</taxon>
        <taxon>Ecdysozoa</taxon>
        <taxon>Arthropoda</taxon>
        <taxon>Chelicerata</taxon>
        <taxon>Arachnida</taxon>
        <taxon>Acari</taxon>
        <taxon>Acariformes</taxon>
        <taxon>Sarcoptiformes</taxon>
        <taxon>Oribatida</taxon>
        <taxon>Brachypylina</taxon>
        <taxon>Oppioidea</taxon>
        <taxon>Oppiidae</taxon>
        <taxon>Oppiella</taxon>
    </lineage>
</organism>
<keyword evidence="8" id="KW-0819">tRNA processing</keyword>
<evidence type="ECO:0000313" key="13">
    <source>
        <dbReference type="EMBL" id="CAD7659184.1"/>
    </source>
</evidence>
<name>A0A7R9MFC3_9ACAR</name>
<evidence type="ECO:0000256" key="5">
    <source>
        <dbReference type="ARBA" id="ARBA00022603"/>
    </source>
</evidence>
<dbReference type="AlphaFoldDB" id="A0A7R9MFC3"/>
<reference evidence="13" key="1">
    <citation type="submission" date="2020-11" db="EMBL/GenBank/DDBJ databases">
        <authorList>
            <person name="Tran Van P."/>
        </authorList>
    </citation>
    <scope>NUCLEOTIDE SEQUENCE</scope>
</reference>
<evidence type="ECO:0000256" key="2">
    <source>
        <dbReference type="ARBA" id="ARBA00008569"/>
    </source>
</evidence>
<dbReference type="GO" id="GO:0008033">
    <property type="term" value="P:tRNA processing"/>
    <property type="evidence" value="ECO:0007669"/>
    <property type="project" value="UniProtKB-KW"/>
</dbReference>
<dbReference type="UniPathway" id="UPA00375"/>
<dbReference type="OrthoDB" id="263283at2759"/>
<comment type="similarity">
    <text evidence="2">Belongs to the TYW3 family.</text>
</comment>
<dbReference type="InterPro" id="IPR003827">
    <property type="entry name" value="tRNA_yW-synthesising"/>
</dbReference>
<evidence type="ECO:0000256" key="8">
    <source>
        <dbReference type="ARBA" id="ARBA00022694"/>
    </source>
</evidence>
<evidence type="ECO:0000256" key="11">
    <source>
        <dbReference type="ARBA" id="ARBA00049202"/>
    </source>
</evidence>
<evidence type="ECO:0000256" key="1">
    <source>
        <dbReference type="ARBA" id="ARBA00004797"/>
    </source>
</evidence>
<evidence type="ECO:0000313" key="14">
    <source>
        <dbReference type="Proteomes" id="UP000728032"/>
    </source>
</evidence>
<dbReference type="Pfam" id="PF02676">
    <property type="entry name" value="TYW3"/>
    <property type="match status" value="1"/>
</dbReference>
<dbReference type="EC" id="2.1.1.282" evidence="3"/>
<gene>
    <name evidence="13" type="ORF">ONB1V03_LOCUS15780</name>
</gene>
<dbReference type="EMBL" id="OC931596">
    <property type="protein sequence ID" value="CAD7659184.1"/>
    <property type="molecule type" value="Genomic_DNA"/>
</dbReference>
<comment type="function">
    <text evidence="9">Probable S-adenosyl-L-methionine-dependent methyltransferase that acts as a component of the wybutosine biosynthesis pathway. Wybutosine is a hyper modified guanosine with a tricyclic base found at the 3'-position adjacent to the anticodon of eukaryotic phenylalanine tRNA.</text>
</comment>
<evidence type="ECO:0000256" key="7">
    <source>
        <dbReference type="ARBA" id="ARBA00022691"/>
    </source>
</evidence>
<evidence type="ECO:0000256" key="10">
    <source>
        <dbReference type="ARBA" id="ARBA00030554"/>
    </source>
</evidence>
<dbReference type="Proteomes" id="UP000728032">
    <property type="component" value="Unassembled WGS sequence"/>
</dbReference>
<comment type="catalytic activity">
    <reaction evidence="11">
        <text>4-demethyl-7-[(3S)-3-amino-3-carboxypropyl]wyosine(37) in tRNA(Phe) + S-adenosyl-L-methionine = 7-[(3S)-3-amino-3-carboxypropyl]wyosine(37) in tRNA(Phe) + S-adenosyl-L-homocysteine + H(+)</text>
        <dbReference type="Rhea" id="RHEA:36635"/>
        <dbReference type="Rhea" id="RHEA-COMP:10378"/>
        <dbReference type="Rhea" id="RHEA-COMP:10379"/>
        <dbReference type="ChEBI" id="CHEBI:15378"/>
        <dbReference type="ChEBI" id="CHEBI:57856"/>
        <dbReference type="ChEBI" id="CHEBI:59789"/>
        <dbReference type="ChEBI" id="CHEBI:73543"/>
        <dbReference type="ChEBI" id="CHEBI:73550"/>
        <dbReference type="EC" id="2.1.1.282"/>
    </reaction>
</comment>
<keyword evidence="6" id="KW-0808">Transferase</keyword>
<dbReference type="GO" id="GO:0008168">
    <property type="term" value="F:methyltransferase activity"/>
    <property type="evidence" value="ECO:0007669"/>
    <property type="project" value="UniProtKB-KW"/>
</dbReference>
<evidence type="ECO:0000256" key="9">
    <source>
        <dbReference type="ARBA" id="ARBA00025378"/>
    </source>
</evidence>
<evidence type="ECO:0000256" key="4">
    <source>
        <dbReference type="ARBA" id="ARBA00016536"/>
    </source>
</evidence>
<dbReference type="PANTHER" id="PTHR48418">
    <property type="entry name" value="TRNA WYBUTOSINE-SYNTHESIZING PROTEIN 3"/>
    <property type="match status" value="1"/>
</dbReference>
<evidence type="ECO:0000259" key="12">
    <source>
        <dbReference type="Pfam" id="PF02676"/>
    </source>
</evidence>
<dbReference type="PANTHER" id="PTHR48418:SF1">
    <property type="entry name" value="TRNA WYBUTOSINE-SYNTHESIZING PROTEIN 3"/>
    <property type="match status" value="1"/>
</dbReference>
<keyword evidence="7" id="KW-0949">S-adenosyl-L-methionine</keyword>
<dbReference type="SUPFAM" id="SSF111278">
    <property type="entry name" value="SSo0622-like"/>
    <property type="match status" value="1"/>
</dbReference>
<proteinExistence type="inferred from homology"/>
<accession>A0A7R9MFC3</accession>
<keyword evidence="5" id="KW-0489">Methyltransferase</keyword>
<keyword evidence="14" id="KW-1185">Reference proteome</keyword>
<feature type="domain" description="tRNA wybutosine-synthesizing protein" evidence="12">
    <location>
        <begin position="18"/>
        <end position="200"/>
    </location>
</feature>
<protein>
    <recommendedName>
        <fullName evidence="4">tRNA wybutosine-synthesizing protein 3 homolog</fullName>
        <ecNumber evidence="3">2.1.1.282</ecNumber>
    </recommendedName>
    <alternativeName>
        <fullName evidence="10">tRNA(Phe) 7-((3-amino-3-carboxypropyl)-4-demethylwyosine(37)-N(4))-methyltransferase</fullName>
    </alternativeName>
</protein>
<evidence type="ECO:0000256" key="3">
    <source>
        <dbReference type="ARBA" id="ARBA00012750"/>
    </source>
</evidence>
<dbReference type="InterPro" id="IPR036602">
    <property type="entry name" value="tRNA_yW-synthesising-like_sf"/>
</dbReference>
<dbReference type="GO" id="GO:0032259">
    <property type="term" value="P:methylation"/>
    <property type="evidence" value="ECO:0007669"/>
    <property type="project" value="UniProtKB-KW"/>
</dbReference>
<dbReference type="Gene3D" id="3.30.1960.10">
    <property type="entry name" value="tRNA wybutosine-synthesizing-like"/>
    <property type="match status" value="1"/>
</dbReference>
<evidence type="ECO:0000256" key="6">
    <source>
        <dbReference type="ARBA" id="ARBA00022679"/>
    </source>
</evidence>
<sequence>MSGKRVQKNHFQTEKTRRLNAKQDLSLKGSIDEPIVDLISALNSCGAYYTTSSCSGRITVMADNSGCHLKKSVSKWLFISHDVVDSDEVMSAIRSGDDRPLYASFKVEPFVLHVCADGLSAAKRLLEVAIGCGFRNSGLTISKSDRIIVAVRSCHSLEVPIICDKELIVTEDYMKYITEVANQKMRQNFEKINKFYSMVKSLCDNLNNGLSVE</sequence>
<comment type="pathway">
    <text evidence="1">tRNA modification; wybutosine-tRNA(Phe) biosynthesis.</text>
</comment>
<dbReference type="EMBL" id="CAJPVJ010016771">
    <property type="protein sequence ID" value="CAG2176346.1"/>
    <property type="molecule type" value="Genomic_DNA"/>
</dbReference>